<proteinExistence type="predicted"/>
<evidence type="ECO:0000313" key="1">
    <source>
        <dbReference type="EMBL" id="SVD42620.1"/>
    </source>
</evidence>
<accession>A0A382V838</accession>
<dbReference type="AlphaFoldDB" id="A0A382V838"/>
<sequence length="39" mass="4368">MSTLRKRTLLDCLNLVYSAVIGDGLGSKPQADWVCRSYH</sequence>
<evidence type="ECO:0008006" key="2">
    <source>
        <dbReference type="Google" id="ProtNLM"/>
    </source>
</evidence>
<organism evidence="1">
    <name type="scientific">marine metagenome</name>
    <dbReference type="NCBI Taxonomy" id="408172"/>
    <lineage>
        <taxon>unclassified sequences</taxon>
        <taxon>metagenomes</taxon>
        <taxon>ecological metagenomes</taxon>
    </lineage>
</organism>
<name>A0A382V838_9ZZZZ</name>
<dbReference type="EMBL" id="UINC01149887">
    <property type="protein sequence ID" value="SVD42620.1"/>
    <property type="molecule type" value="Genomic_DNA"/>
</dbReference>
<reference evidence="1" key="1">
    <citation type="submission" date="2018-05" db="EMBL/GenBank/DDBJ databases">
        <authorList>
            <person name="Lanie J.A."/>
            <person name="Ng W.-L."/>
            <person name="Kazmierczak K.M."/>
            <person name="Andrzejewski T.M."/>
            <person name="Davidsen T.M."/>
            <person name="Wayne K.J."/>
            <person name="Tettelin H."/>
            <person name="Glass J.I."/>
            <person name="Rusch D."/>
            <person name="Podicherti R."/>
            <person name="Tsui H.-C.T."/>
            <person name="Winkler M.E."/>
        </authorList>
    </citation>
    <scope>NUCLEOTIDE SEQUENCE</scope>
</reference>
<protein>
    <recommendedName>
        <fullName evidence="2">ADP-ribosylglycohydrolase</fullName>
    </recommendedName>
</protein>
<gene>
    <name evidence="1" type="ORF">METZ01_LOCUS395474</name>
</gene>